<feature type="transmembrane region" description="Helical" evidence="3">
    <location>
        <begin position="382"/>
        <end position="403"/>
    </location>
</feature>
<feature type="transmembrane region" description="Helical" evidence="3">
    <location>
        <begin position="179"/>
        <end position="200"/>
    </location>
</feature>
<keyword evidence="6" id="KW-1185">Reference proteome</keyword>
<dbReference type="Pfam" id="PF07690">
    <property type="entry name" value="MFS_1"/>
    <property type="match status" value="1"/>
</dbReference>
<evidence type="ECO:0000259" key="4">
    <source>
        <dbReference type="PROSITE" id="PS50850"/>
    </source>
</evidence>
<dbReference type="InterPro" id="IPR020846">
    <property type="entry name" value="MFS_dom"/>
</dbReference>
<feature type="transmembrane region" description="Helical" evidence="3">
    <location>
        <begin position="92"/>
        <end position="109"/>
    </location>
</feature>
<dbReference type="Gene3D" id="1.20.1250.20">
    <property type="entry name" value="MFS general substrate transporter like domains"/>
    <property type="match status" value="1"/>
</dbReference>
<feature type="transmembrane region" description="Helical" evidence="3">
    <location>
        <begin position="146"/>
        <end position="167"/>
    </location>
</feature>
<dbReference type="InterPro" id="IPR011701">
    <property type="entry name" value="MFS"/>
</dbReference>
<dbReference type="PROSITE" id="PS50850">
    <property type="entry name" value="MFS"/>
    <property type="match status" value="1"/>
</dbReference>
<feature type="domain" description="Major facilitator superfamily (MFS) profile" evidence="4">
    <location>
        <begin position="257"/>
        <end position="457"/>
    </location>
</feature>
<evidence type="ECO:0000256" key="1">
    <source>
        <dbReference type="ARBA" id="ARBA00004141"/>
    </source>
</evidence>
<keyword evidence="3" id="KW-0812">Transmembrane</keyword>
<comment type="subcellular location">
    <subcellularLocation>
        <location evidence="1">Membrane</location>
        <topology evidence="1">Multi-pass membrane protein</topology>
    </subcellularLocation>
</comment>
<dbReference type="OrthoDB" id="6509908at2759"/>
<sequence>MARKFSDYPLHSIFSALSSKFGDSLDGPTHEAGDVVWDGSISPPPDGGSEAWLVVAGVTALNMASGGFIVSWGIFQTFYENHVLSSHSTSDIAWIGSIQYALGSLPCLLTGRLFDLGYSRLLIYIGSFMLVTSTFMTAISNTYSAFLFYQGVVFGLAASITYAPTLGVIPQWFKEKQSLAYAITSMGNPLGGILYSVMFAKMQPHLGFRGTMVTFSVVCFVLCLFAAATLKDRRSQAPIMTKVPKMFDLQGAMSSPAFWVYVAAIFTAYLGLLTPLMYITDQANSIGFPTSLGPYLVATVNTATIAGRLFCGTLAVEFGPLNLMIISTGCCMFFTYIWTFVPSIAGYAAVACLYGASMGGFFSLYCVPVAQMVPVDDVGRTIGLLLTLLSIAEMVGPPISGAIADHFSFHAAGLYAGTSIAVAVFILAWSKNQISNGTEVTLDMQHAPPSHRDHPEN</sequence>
<dbReference type="PANTHER" id="PTHR11360:SF177">
    <property type="entry name" value="RIBOFLAVIN TRANSPORTER MCH5"/>
    <property type="match status" value="1"/>
</dbReference>
<feature type="transmembrane region" description="Helical" evidence="3">
    <location>
        <begin position="251"/>
        <end position="272"/>
    </location>
</feature>
<dbReference type="EMBL" id="KV419400">
    <property type="protein sequence ID" value="KZS95796.1"/>
    <property type="molecule type" value="Genomic_DNA"/>
</dbReference>
<keyword evidence="3" id="KW-1133">Transmembrane helix</keyword>
<dbReference type="InterPro" id="IPR036259">
    <property type="entry name" value="MFS_trans_sf"/>
</dbReference>
<proteinExistence type="inferred from homology"/>
<dbReference type="GO" id="GO:0016020">
    <property type="term" value="C:membrane"/>
    <property type="evidence" value="ECO:0007669"/>
    <property type="project" value="UniProtKB-SubCell"/>
</dbReference>
<keyword evidence="3" id="KW-0472">Membrane</keyword>
<gene>
    <name evidence="5" type="ORF">SISNIDRAFT_547968</name>
</gene>
<feature type="transmembrane region" description="Helical" evidence="3">
    <location>
        <begin position="409"/>
        <end position="429"/>
    </location>
</feature>
<accession>A0A164XAZ1</accession>
<reference evidence="5 6" key="1">
    <citation type="journal article" date="2016" name="Mol. Biol. Evol.">
        <title>Comparative Genomics of Early-Diverging Mushroom-Forming Fungi Provides Insights into the Origins of Lignocellulose Decay Capabilities.</title>
        <authorList>
            <person name="Nagy L.G."/>
            <person name="Riley R."/>
            <person name="Tritt A."/>
            <person name="Adam C."/>
            <person name="Daum C."/>
            <person name="Floudas D."/>
            <person name="Sun H."/>
            <person name="Yadav J.S."/>
            <person name="Pangilinan J."/>
            <person name="Larsson K.H."/>
            <person name="Matsuura K."/>
            <person name="Barry K."/>
            <person name="Labutti K."/>
            <person name="Kuo R."/>
            <person name="Ohm R.A."/>
            <person name="Bhattacharya S.S."/>
            <person name="Shirouzu T."/>
            <person name="Yoshinaga Y."/>
            <person name="Martin F.M."/>
            <person name="Grigoriev I.V."/>
            <person name="Hibbett D.S."/>
        </authorList>
    </citation>
    <scope>NUCLEOTIDE SEQUENCE [LARGE SCALE GENOMIC DNA]</scope>
    <source>
        <strain evidence="5 6">HHB9708</strain>
    </source>
</reference>
<protein>
    <submittedName>
        <fullName evidence="5">MFS general substrate transporter</fullName>
    </submittedName>
</protein>
<feature type="transmembrane region" description="Helical" evidence="3">
    <location>
        <begin position="323"/>
        <end position="341"/>
    </location>
</feature>
<feature type="transmembrane region" description="Helical" evidence="3">
    <location>
        <begin position="212"/>
        <end position="230"/>
    </location>
</feature>
<dbReference type="PANTHER" id="PTHR11360">
    <property type="entry name" value="MONOCARBOXYLATE TRANSPORTER"/>
    <property type="match status" value="1"/>
</dbReference>
<feature type="transmembrane region" description="Helical" evidence="3">
    <location>
        <begin position="51"/>
        <end position="72"/>
    </location>
</feature>
<evidence type="ECO:0000313" key="5">
    <source>
        <dbReference type="EMBL" id="KZS95796.1"/>
    </source>
</evidence>
<dbReference type="SUPFAM" id="SSF103473">
    <property type="entry name" value="MFS general substrate transporter"/>
    <property type="match status" value="1"/>
</dbReference>
<comment type="similarity">
    <text evidence="2">Belongs to the major facilitator superfamily. Monocarboxylate porter (TC 2.A.1.13) family.</text>
</comment>
<dbReference type="GO" id="GO:0022857">
    <property type="term" value="F:transmembrane transporter activity"/>
    <property type="evidence" value="ECO:0007669"/>
    <property type="project" value="InterPro"/>
</dbReference>
<dbReference type="AlphaFoldDB" id="A0A164XAZ1"/>
<name>A0A164XAZ1_9AGAM</name>
<feature type="transmembrane region" description="Helical" evidence="3">
    <location>
        <begin position="347"/>
        <end position="370"/>
    </location>
</feature>
<evidence type="ECO:0000313" key="6">
    <source>
        <dbReference type="Proteomes" id="UP000076722"/>
    </source>
</evidence>
<organism evidence="5 6">
    <name type="scientific">Sistotremastrum niveocremeum HHB9708</name>
    <dbReference type="NCBI Taxonomy" id="1314777"/>
    <lineage>
        <taxon>Eukaryota</taxon>
        <taxon>Fungi</taxon>
        <taxon>Dikarya</taxon>
        <taxon>Basidiomycota</taxon>
        <taxon>Agaricomycotina</taxon>
        <taxon>Agaricomycetes</taxon>
        <taxon>Sistotremastrales</taxon>
        <taxon>Sistotremastraceae</taxon>
        <taxon>Sertulicium</taxon>
        <taxon>Sertulicium niveocremeum</taxon>
    </lineage>
</organism>
<evidence type="ECO:0000256" key="2">
    <source>
        <dbReference type="ARBA" id="ARBA00006727"/>
    </source>
</evidence>
<feature type="transmembrane region" description="Helical" evidence="3">
    <location>
        <begin position="121"/>
        <end position="140"/>
    </location>
</feature>
<dbReference type="Proteomes" id="UP000076722">
    <property type="component" value="Unassembled WGS sequence"/>
</dbReference>
<dbReference type="InterPro" id="IPR050327">
    <property type="entry name" value="Proton-linked_MCT"/>
</dbReference>
<feature type="transmembrane region" description="Helical" evidence="3">
    <location>
        <begin position="292"/>
        <end position="311"/>
    </location>
</feature>
<evidence type="ECO:0000256" key="3">
    <source>
        <dbReference type="SAM" id="Phobius"/>
    </source>
</evidence>